<dbReference type="InterPro" id="IPR019931">
    <property type="entry name" value="LPXTG_anchor"/>
</dbReference>
<dbReference type="RefSeq" id="WP_173017050.1">
    <property type="nucleotide sequence ID" value="NZ_VULY01000018.1"/>
</dbReference>
<evidence type="ECO:0000256" key="1">
    <source>
        <dbReference type="ARBA" id="ARBA00022512"/>
    </source>
</evidence>
<name>A0A6N7V0F4_9FIRM</name>
<gene>
    <name evidence="8" type="ORF">FYJ34_03395</name>
</gene>
<dbReference type="AlphaFoldDB" id="A0A6N7V0F4"/>
<dbReference type="Pfam" id="PF00746">
    <property type="entry name" value="Gram_pos_anchor"/>
    <property type="match status" value="1"/>
</dbReference>
<sequence length="136" mass="15229">MQVTKAWKDANNQNGKRLESVKIKLFADDKETDKTLILTKANNWTGTFTNLDQHKDGKEIIYTVEEERISGYTMTMAGDAKSGFVITNTKDVPKKPNKSTHTPKTGDSSNFLLYGSIAVVSLGAVLFLFGRRKKQR</sequence>
<protein>
    <submittedName>
        <fullName evidence="8">Cna B-type domain-containing protein</fullName>
    </submittedName>
</protein>
<keyword evidence="5" id="KW-0472">Membrane</keyword>
<dbReference type="InterPro" id="IPR008454">
    <property type="entry name" value="Collagen-bd_Cna-like_B-typ_dom"/>
</dbReference>
<keyword evidence="5" id="KW-1133">Transmembrane helix</keyword>
<keyword evidence="1" id="KW-0134">Cell wall</keyword>
<keyword evidence="2" id="KW-0964">Secreted</keyword>
<dbReference type="CDD" id="cd00222">
    <property type="entry name" value="CollagenBindB"/>
    <property type="match status" value="1"/>
</dbReference>
<feature type="domain" description="Gram-positive cocci surface proteins LPxTG" evidence="6">
    <location>
        <begin position="103"/>
        <end position="134"/>
    </location>
</feature>
<evidence type="ECO:0000313" key="9">
    <source>
        <dbReference type="Proteomes" id="UP000434409"/>
    </source>
</evidence>
<dbReference type="EMBL" id="VULY01000018">
    <property type="protein sequence ID" value="MSR93336.1"/>
    <property type="molecule type" value="Genomic_DNA"/>
</dbReference>
<dbReference type="Proteomes" id="UP000434409">
    <property type="component" value="Unassembled WGS sequence"/>
</dbReference>
<dbReference type="Gene3D" id="2.60.40.1140">
    <property type="entry name" value="Collagen-binding surface protein Cna, B-type domain"/>
    <property type="match status" value="1"/>
</dbReference>
<dbReference type="SUPFAM" id="SSF49478">
    <property type="entry name" value="Cna protein B-type domain"/>
    <property type="match status" value="1"/>
</dbReference>
<dbReference type="NCBIfam" id="TIGR01167">
    <property type="entry name" value="LPXTG_anchor"/>
    <property type="match status" value="1"/>
</dbReference>
<evidence type="ECO:0000256" key="3">
    <source>
        <dbReference type="ARBA" id="ARBA00022729"/>
    </source>
</evidence>
<evidence type="ECO:0000256" key="2">
    <source>
        <dbReference type="ARBA" id="ARBA00022525"/>
    </source>
</evidence>
<comment type="caution">
    <text evidence="8">The sequence shown here is derived from an EMBL/GenBank/DDBJ whole genome shotgun (WGS) entry which is preliminary data.</text>
</comment>
<keyword evidence="4" id="KW-0572">Peptidoglycan-anchor</keyword>
<keyword evidence="5" id="KW-0812">Transmembrane</keyword>
<dbReference type="InterPro" id="IPR017502">
    <property type="entry name" value="Sortase_SrtB_target"/>
</dbReference>
<evidence type="ECO:0000259" key="6">
    <source>
        <dbReference type="Pfam" id="PF00746"/>
    </source>
</evidence>
<dbReference type="Pfam" id="PF05738">
    <property type="entry name" value="Cna_B"/>
    <property type="match status" value="1"/>
</dbReference>
<feature type="transmembrane region" description="Helical" evidence="5">
    <location>
        <begin position="111"/>
        <end position="130"/>
    </location>
</feature>
<dbReference type="NCBIfam" id="TIGR03063">
    <property type="entry name" value="srtB_target"/>
    <property type="match status" value="1"/>
</dbReference>
<keyword evidence="3" id="KW-0732">Signal</keyword>
<proteinExistence type="predicted"/>
<feature type="domain" description="CNA-B" evidence="7">
    <location>
        <begin position="2"/>
        <end position="89"/>
    </location>
</feature>
<accession>A0A6N7V0F4</accession>
<evidence type="ECO:0000256" key="5">
    <source>
        <dbReference type="SAM" id="Phobius"/>
    </source>
</evidence>
<keyword evidence="9" id="KW-1185">Reference proteome</keyword>
<organism evidence="8 9">
    <name type="scientific">Suipraeoptans intestinalis</name>
    <dbReference type="NCBI Taxonomy" id="2606628"/>
    <lineage>
        <taxon>Bacteria</taxon>
        <taxon>Bacillati</taxon>
        <taxon>Bacillota</taxon>
        <taxon>Clostridia</taxon>
        <taxon>Lachnospirales</taxon>
        <taxon>Lachnospiraceae</taxon>
        <taxon>Suipraeoptans</taxon>
    </lineage>
</organism>
<evidence type="ECO:0000313" key="8">
    <source>
        <dbReference type="EMBL" id="MSR93336.1"/>
    </source>
</evidence>
<reference evidence="8 9" key="1">
    <citation type="submission" date="2019-08" db="EMBL/GenBank/DDBJ databases">
        <title>In-depth cultivation of the pig gut microbiome towards novel bacterial diversity and tailored functional studies.</title>
        <authorList>
            <person name="Wylensek D."/>
            <person name="Hitch T.C.A."/>
            <person name="Clavel T."/>
        </authorList>
    </citation>
    <scope>NUCLEOTIDE SEQUENCE [LARGE SCALE GENOMIC DNA]</scope>
    <source>
        <strain evidence="8 9">68-1-5</strain>
    </source>
</reference>
<evidence type="ECO:0000256" key="4">
    <source>
        <dbReference type="ARBA" id="ARBA00023088"/>
    </source>
</evidence>
<evidence type="ECO:0000259" key="7">
    <source>
        <dbReference type="Pfam" id="PF05738"/>
    </source>
</evidence>